<feature type="compositionally biased region" description="Polar residues" evidence="1">
    <location>
        <begin position="56"/>
        <end position="65"/>
    </location>
</feature>
<accession>A0A9D4HWN2</accession>
<proteinExistence type="predicted"/>
<dbReference type="Proteomes" id="UP000828390">
    <property type="component" value="Unassembled WGS sequence"/>
</dbReference>
<sequence>MAWEKHYIEDSIWTFSVSCARQKRFNVTNTPETWPKISAITQDSSIEKSTNDTDTHSPTSTTGSSLGKDLTQNKDDNAGRILLI</sequence>
<evidence type="ECO:0000256" key="1">
    <source>
        <dbReference type="SAM" id="MobiDB-lite"/>
    </source>
</evidence>
<evidence type="ECO:0000313" key="3">
    <source>
        <dbReference type="Proteomes" id="UP000828390"/>
    </source>
</evidence>
<reference evidence="2" key="1">
    <citation type="journal article" date="2019" name="bioRxiv">
        <title>The Genome of the Zebra Mussel, Dreissena polymorpha: A Resource for Invasive Species Research.</title>
        <authorList>
            <person name="McCartney M.A."/>
            <person name="Auch B."/>
            <person name="Kono T."/>
            <person name="Mallez S."/>
            <person name="Zhang Y."/>
            <person name="Obille A."/>
            <person name="Becker A."/>
            <person name="Abrahante J.E."/>
            <person name="Garbe J."/>
            <person name="Badalamenti J.P."/>
            <person name="Herman A."/>
            <person name="Mangelson H."/>
            <person name="Liachko I."/>
            <person name="Sullivan S."/>
            <person name="Sone E.D."/>
            <person name="Koren S."/>
            <person name="Silverstein K.A.T."/>
            <person name="Beckman K.B."/>
            <person name="Gohl D.M."/>
        </authorList>
    </citation>
    <scope>NUCLEOTIDE SEQUENCE</scope>
    <source>
        <strain evidence="2">Duluth1</strain>
        <tissue evidence="2">Whole animal</tissue>
    </source>
</reference>
<reference evidence="2" key="2">
    <citation type="submission" date="2020-11" db="EMBL/GenBank/DDBJ databases">
        <authorList>
            <person name="McCartney M.A."/>
            <person name="Auch B."/>
            <person name="Kono T."/>
            <person name="Mallez S."/>
            <person name="Becker A."/>
            <person name="Gohl D.M."/>
            <person name="Silverstein K.A.T."/>
            <person name="Koren S."/>
            <person name="Bechman K.B."/>
            <person name="Herman A."/>
            <person name="Abrahante J.E."/>
            <person name="Garbe J."/>
        </authorList>
    </citation>
    <scope>NUCLEOTIDE SEQUENCE</scope>
    <source>
        <strain evidence="2">Duluth1</strain>
        <tissue evidence="2">Whole animal</tissue>
    </source>
</reference>
<comment type="caution">
    <text evidence="2">The sequence shown here is derived from an EMBL/GenBank/DDBJ whole genome shotgun (WGS) entry which is preliminary data.</text>
</comment>
<organism evidence="2 3">
    <name type="scientific">Dreissena polymorpha</name>
    <name type="common">Zebra mussel</name>
    <name type="synonym">Mytilus polymorpha</name>
    <dbReference type="NCBI Taxonomy" id="45954"/>
    <lineage>
        <taxon>Eukaryota</taxon>
        <taxon>Metazoa</taxon>
        <taxon>Spiralia</taxon>
        <taxon>Lophotrochozoa</taxon>
        <taxon>Mollusca</taxon>
        <taxon>Bivalvia</taxon>
        <taxon>Autobranchia</taxon>
        <taxon>Heteroconchia</taxon>
        <taxon>Euheterodonta</taxon>
        <taxon>Imparidentia</taxon>
        <taxon>Neoheterodontei</taxon>
        <taxon>Myida</taxon>
        <taxon>Dreissenoidea</taxon>
        <taxon>Dreissenidae</taxon>
        <taxon>Dreissena</taxon>
    </lineage>
</organism>
<evidence type="ECO:0000313" key="2">
    <source>
        <dbReference type="EMBL" id="KAH3735594.1"/>
    </source>
</evidence>
<gene>
    <name evidence="2" type="ORF">DPMN_042130</name>
</gene>
<feature type="compositionally biased region" description="Basic and acidic residues" evidence="1">
    <location>
        <begin position="45"/>
        <end position="55"/>
    </location>
</feature>
<dbReference type="AlphaFoldDB" id="A0A9D4HWN2"/>
<protein>
    <submittedName>
        <fullName evidence="2">Uncharacterized protein</fullName>
    </submittedName>
</protein>
<name>A0A9D4HWN2_DREPO</name>
<dbReference type="EMBL" id="JAIWYP010000011">
    <property type="protein sequence ID" value="KAH3735594.1"/>
    <property type="molecule type" value="Genomic_DNA"/>
</dbReference>
<feature type="region of interest" description="Disordered" evidence="1">
    <location>
        <begin position="38"/>
        <end position="84"/>
    </location>
</feature>
<keyword evidence="3" id="KW-1185">Reference proteome</keyword>